<sequence>MPLPFIDTSLRVCAEFISVWFPEVGKSFSNVIVILTLPLKSDSNYFIQRVNHMKIIRYKYTKNKNINSVIIERL</sequence>
<dbReference type="EMBL" id="JAUDFV010000147">
    <property type="protein sequence ID" value="KAL2720093.1"/>
    <property type="molecule type" value="Genomic_DNA"/>
</dbReference>
<dbReference type="AlphaFoldDB" id="A0ABD2AHJ4"/>
<protein>
    <submittedName>
        <fullName evidence="1">Uncharacterized protein</fullName>
    </submittedName>
</protein>
<keyword evidence="2" id="KW-1185">Reference proteome</keyword>
<gene>
    <name evidence="1" type="ORF">V1478_010359</name>
</gene>
<evidence type="ECO:0000313" key="2">
    <source>
        <dbReference type="Proteomes" id="UP001607302"/>
    </source>
</evidence>
<proteinExistence type="predicted"/>
<organism evidence="1 2">
    <name type="scientific">Vespula squamosa</name>
    <name type="common">Southern yellow jacket</name>
    <name type="synonym">Wasp</name>
    <dbReference type="NCBI Taxonomy" id="30214"/>
    <lineage>
        <taxon>Eukaryota</taxon>
        <taxon>Metazoa</taxon>
        <taxon>Ecdysozoa</taxon>
        <taxon>Arthropoda</taxon>
        <taxon>Hexapoda</taxon>
        <taxon>Insecta</taxon>
        <taxon>Pterygota</taxon>
        <taxon>Neoptera</taxon>
        <taxon>Endopterygota</taxon>
        <taxon>Hymenoptera</taxon>
        <taxon>Apocrita</taxon>
        <taxon>Aculeata</taxon>
        <taxon>Vespoidea</taxon>
        <taxon>Vespidae</taxon>
        <taxon>Vespinae</taxon>
        <taxon>Vespula</taxon>
    </lineage>
</organism>
<comment type="caution">
    <text evidence="1">The sequence shown here is derived from an EMBL/GenBank/DDBJ whole genome shotgun (WGS) entry which is preliminary data.</text>
</comment>
<dbReference type="Proteomes" id="UP001607302">
    <property type="component" value="Unassembled WGS sequence"/>
</dbReference>
<evidence type="ECO:0000313" key="1">
    <source>
        <dbReference type="EMBL" id="KAL2720093.1"/>
    </source>
</evidence>
<name>A0ABD2AHJ4_VESSQ</name>
<reference evidence="1 2" key="1">
    <citation type="journal article" date="2024" name="Ann. Entomol. Soc. Am.">
        <title>Genomic analyses of the southern and eastern yellowjacket wasps (Hymenoptera: Vespidae) reveal evolutionary signatures of social life.</title>
        <authorList>
            <person name="Catto M.A."/>
            <person name="Caine P.B."/>
            <person name="Orr S.E."/>
            <person name="Hunt B.G."/>
            <person name="Goodisman M.A.D."/>
        </authorList>
    </citation>
    <scope>NUCLEOTIDE SEQUENCE [LARGE SCALE GENOMIC DNA]</scope>
    <source>
        <strain evidence="1">233</strain>
        <tissue evidence="1">Head and thorax</tissue>
    </source>
</reference>
<accession>A0ABD2AHJ4</accession>